<dbReference type="Gene3D" id="3.30.1360.60">
    <property type="entry name" value="Glucose permease domain IIB"/>
    <property type="match status" value="1"/>
</dbReference>
<keyword evidence="4" id="KW-0762">Sugar transport</keyword>
<comment type="catalytic activity">
    <reaction evidence="13">
        <text>N(pros)-phospho-L-histidyl-[protein](out) + sucrose = sucrose 6(G)-phosphate(in) + L-histidyl-[protein]</text>
        <dbReference type="Rhea" id="RHEA:49236"/>
        <dbReference type="Rhea" id="RHEA-COMP:9745"/>
        <dbReference type="Rhea" id="RHEA-COMP:9746"/>
        <dbReference type="ChEBI" id="CHEBI:17992"/>
        <dbReference type="ChEBI" id="CHEBI:29979"/>
        <dbReference type="ChEBI" id="CHEBI:64837"/>
        <dbReference type="ChEBI" id="CHEBI:91002"/>
        <dbReference type="EC" id="2.7.1.211"/>
    </reaction>
</comment>
<keyword evidence="3" id="KW-1003">Cell membrane</keyword>
<keyword evidence="10 18" id="KW-0472">Membrane</keyword>
<proteinExistence type="predicted"/>
<evidence type="ECO:0000256" key="17">
    <source>
        <dbReference type="SAM" id="MobiDB-lite"/>
    </source>
</evidence>
<dbReference type="InterPro" id="IPR011055">
    <property type="entry name" value="Dup_hybrid_motif"/>
</dbReference>
<dbReference type="InterPro" id="IPR013013">
    <property type="entry name" value="PTS_EIIC_1"/>
</dbReference>
<feature type="transmembrane region" description="Helical" evidence="18">
    <location>
        <begin position="212"/>
        <end position="229"/>
    </location>
</feature>
<feature type="transmembrane region" description="Helical" evidence="18">
    <location>
        <begin position="359"/>
        <end position="378"/>
    </location>
</feature>
<reference evidence="22" key="1">
    <citation type="submission" date="2023-12" db="EMBL/GenBank/DDBJ databases">
        <title>Dolosigranulum savutii sp. nov. isolated from human upper respiratory samples collected in Botswana.</title>
        <authorList>
            <person name="Kelly M.S."/>
        </authorList>
    </citation>
    <scope>NUCLEOTIDE SEQUENCE</scope>
    <source>
        <strain evidence="22">MSK433</strain>
    </source>
</reference>
<evidence type="ECO:0000256" key="18">
    <source>
        <dbReference type="SAM" id="Phobius"/>
    </source>
</evidence>
<evidence type="ECO:0000256" key="4">
    <source>
        <dbReference type="ARBA" id="ARBA00022597"/>
    </source>
</evidence>
<dbReference type="InterPro" id="IPR001996">
    <property type="entry name" value="PTS_IIB_1"/>
</dbReference>
<dbReference type="GO" id="GO:0090589">
    <property type="term" value="F:protein-phosphocysteine-trehalose phosphotransferase system transporter activity"/>
    <property type="evidence" value="ECO:0007669"/>
    <property type="project" value="TreeGrafter"/>
</dbReference>
<keyword evidence="8" id="KW-0418">Kinase</keyword>
<keyword evidence="5 22" id="KW-0808">Transferase</keyword>
<dbReference type="PANTHER" id="PTHR30175">
    <property type="entry name" value="PHOSPHOTRANSFERASE SYSTEM TRANSPORT PROTEIN"/>
    <property type="match status" value="1"/>
</dbReference>
<dbReference type="Pfam" id="PF02378">
    <property type="entry name" value="PTS_EIIC"/>
    <property type="match status" value="1"/>
</dbReference>
<evidence type="ECO:0000259" key="21">
    <source>
        <dbReference type="PROSITE" id="PS51103"/>
    </source>
</evidence>
<dbReference type="EC" id="2.7.1.211" evidence="11"/>
<dbReference type="Pfam" id="PF00358">
    <property type="entry name" value="PTS_EIIA_1"/>
    <property type="match status" value="1"/>
</dbReference>
<dbReference type="CDD" id="cd00210">
    <property type="entry name" value="PTS_IIA_glc"/>
    <property type="match status" value="1"/>
</dbReference>
<dbReference type="InterPro" id="IPR036878">
    <property type="entry name" value="Glu_permease_IIB"/>
</dbReference>
<dbReference type="NCBIfam" id="TIGR01995">
    <property type="entry name" value="PTS-II-ABC-beta"/>
    <property type="match status" value="1"/>
</dbReference>
<gene>
    <name evidence="22" type="ORF">VUQ08_03270</name>
</gene>
<feature type="region of interest" description="Disordered" evidence="17">
    <location>
        <begin position="462"/>
        <end position="481"/>
    </location>
</feature>
<feature type="transmembrane region" description="Helical" evidence="18">
    <location>
        <begin position="289"/>
        <end position="312"/>
    </location>
</feature>
<dbReference type="Gene3D" id="2.70.70.10">
    <property type="entry name" value="Glucose Permease (Domain IIA)"/>
    <property type="match status" value="1"/>
</dbReference>
<feature type="transmembrane region" description="Helical" evidence="18">
    <location>
        <begin position="324"/>
        <end position="347"/>
    </location>
</feature>
<evidence type="ECO:0000259" key="19">
    <source>
        <dbReference type="PROSITE" id="PS51093"/>
    </source>
</evidence>
<evidence type="ECO:0000256" key="3">
    <source>
        <dbReference type="ARBA" id="ARBA00022475"/>
    </source>
</evidence>
<evidence type="ECO:0000256" key="2">
    <source>
        <dbReference type="ARBA" id="ARBA00022448"/>
    </source>
</evidence>
<dbReference type="GO" id="GO:0015771">
    <property type="term" value="P:trehalose transport"/>
    <property type="evidence" value="ECO:0007669"/>
    <property type="project" value="TreeGrafter"/>
</dbReference>
<evidence type="ECO:0000256" key="6">
    <source>
        <dbReference type="ARBA" id="ARBA00022683"/>
    </source>
</evidence>
<dbReference type="InterPro" id="IPR001127">
    <property type="entry name" value="PTS_EIIA_1_perm"/>
</dbReference>
<feature type="transmembrane region" description="Helical" evidence="18">
    <location>
        <begin position="148"/>
        <end position="168"/>
    </location>
</feature>
<evidence type="ECO:0000256" key="11">
    <source>
        <dbReference type="ARBA" id="ARBA00044053"/>
    </source>
</evidence>
<evidence type="ECO:0000256" key="10">
    <source>
        <dbReference type="ARBA" id="ARBA00023136"/>
    </source>
</evidence>
<organism evidence="22">
    <name type="scientific">Dolosigranulum savutiense</name>
    <dbReference type="NCBI Taxonomy" id="3110288"/>
    <lineage>
        <taxon>Bacteria</taxon>
        <taxon>Bacillati</taxon>
        <taxon>Bacillota</taxon>
        <taxon>Bacilli</taxon>
        <taxon>Lactobacillales</taxon>
        <taxon>Carnobacteriaceae</taxon>
        <taxon>Dolosigranulum</taxon>
    </lineage>
</organism>
<dbReference type="CDD" id="cd00212">
    <property type="entry name" value="PTS_IIB_glc"/>
    <property type="match status" value="1"/>
</dbReference>
<dbReference type="PANTHER" id="PTHR30175:SF1">
    <property type="entry name" value="PTS SYSTEM ARBUTIN-, CELLOBIOSE-, AND SALICIN-SPECIFIC EIIBC COMPONENT-RELATED"/>
    <property type="match status" value="1"/>
</dbReference>
<accession>A0AB74THJ7</accession>
<dbReference type="Pfam" id="PF00367">
    <property type="entry name" value="PTS_EIIB"/>
    <property type="match status" value="1"/>
</dbReference>
<evidence type="ECO:0000256" key="5">
    <source>
        <dbReference type="ARBA" id="ARBA00022679"/>
    </source>
</evidence>
<keyword evidence="9 18" id="KW-1133">Transmembrane helix</keyword>
<evidence type="ECO:0000256" key="12">
    <source>
        <dbReference type="ARBA" id="ARBA00045139"/>
    </source>
</evidence>
<dbReference type="SUPFAM" id="SSF55604">
    <property type="entry name" value="Glucose permease domain IIB"/>
    <property type="match status" value="1"/>
</dbReference>
<dbReference type="PROSITE" id="PS51103">
    <property type="entry name" value="PTS_EIIC_TYPE_1"/>
    <property type="match status" value="1"/>
</dbReference>
<evidence type="ECO:0000256" key="13">
    <source>
        <dbReference type="ARBA" id="ARBA00048931"/>
    </source>
</evidence>
<dbReference type="GO" id="GO:0008982">
    <property type="term" value="F:protein-N(PI)-phosphohistidine-sugar phosphotransferase activity"/>
    <property type="evidence" value="ECO:0007669"/>
    <property type="project" value="InterPro"/>
</dbReference>
<feature type="transmembrane region" description="Helical" evidence="18">
    <location>
        <begin position="385"/>
        <end position="410"/>
    </location>
</feature>
<dbReference type="PROSITE" id="PS01035">
    <property type="entry name" value="PTS_EIIB_TYPE_1_CYS"/>
    <property type="match status" value="1"/>
</dbReference>
<evidence type="ECO:0000259" key="20">
    <source>
        <dbReference type="PROSITE" id="PS51098"/>
    </source>
</evidence>
<dbReference type="FunFam" id="2.70.70.10:FF:000001">
    <property type="entry name" value="PTS system glucose-specific IIA component"/>
    <property type="match status" value="1"/>
</dbReference>
<dbReference type="FunFam" id="3.30.1360.60:FF:000001">
    <property type="entry name" value="PTS system glucose-specific IIBC component PtsG"/>
    <property type="match status" value="1"/>
</dbReference>
<dbReference type="RefSeq" id="WP_347300869.1">
    <property type="nucleotide sequence ID" value="NZ_CP142433.1"/>
</dbReference>
<name>A0AB74THJ7_9LACT</name>
<dbReference type="SUPFAM" id="SSF51261">
    <property type="entry name" value="Duplicated hybrid motif"/>
    <property type="match status" value="1"/>
</dbReference>
<dbReference type="InterPro" id="IPR018113">
    <property type="entry name" value="PTrfase_EIIB_Cys"/>
</dbReference>
<dbReference type="GO" id="GO:0009401">
    <property type="term" value="P:phosphoenolpyruvate-dependent sugar phosphotransferase system"/>
    <property type="evidence" value="ECO:0007669"/>
    <property type="project" value="UniProtKB-KW"/>
</dbReference>
<keyword evidence="6" id="KW-0598">Phosphotransferase system</keyword>
<evidence type="ECO:0000256" key="7">
    <source>
        <dbReference type="ARBA" id="ARBA00022692"/>
    </source>
</evidence>
<evidence type="ECO:0000256" key="8">
    <source>
        <dbReference type="ARBA" id="ARBA00022777"/>
    </source>
</evidence>
<dbReference type="InterPro" id="IPR050558">
    <property type="entry name" value="PTS_Sugar-Specific_Components"/>
</dbReference>
<evidence type="ECO:0000256" key="9">
    <source>
        <dbReference type="ARBA" id="ARBA00022989"/>
    </source>
</evidence>
<dbReference type="EMBL" id="CP142433">
    <property type="protein sequence ID" value="XBC46641.1"/>
    <property type="molecule type" value="Genomic_DNA"/>
</dbReference>
<dbReference type="PROSITE" id="PS00371">
    <property type="entry name" value="PTS_EIIA_TYPE_1_HIS"/>
    <property type="match status" value="1"/>
</dbReference>
<evidence type="ECO:0000256" key="14">
    <source>
        <dbReference type="ARBA" id="ARBA00074554"/>
    </source>
</evidence>
<feature type="transmembrane region" description="Helical" evidence="18">
    <location>
        <begin position="249"/>
        <end position="269"/>
    </location>
</feature>
<dbReference type="PROSITE" id="PS51098">
    <property type="entry name" value="PTS_EIIB_TYPE_1"/>
    <property type="match status" value="1"/>
</dbReference>
<dbReference type="InterPro" id="IPR003352">
    <property type="entry name" value="PTS_EIIC"/>
</dbReference>
<feature type="domain" description="PTS EIIC type-1" evidence="21">
    <location>
        <begin position="107"/>
        <end position="468"/>
    </location>
</feature>
<comment type="subcellular location">
    <subcellularLocation>
        <location evidence="1">Cell membrane</location>
        <topology evidence="1">Multi-pass membrane protein</topology>
    </subcellularLocation>
</comment>
<feature type="domain" description="PTS EIIA type-1" evidence="19">
    <location>
        <begin position="504"/>
        <end position="608"/>
    </location>
</feature>
<sequence>MGKYTELAKDIVERVGGTENIKDVRHCITRLRFRLNNVSKADTDYLKQREGIVTVVEAGGQYQVVIGNHVPEVYEEVLAQGISTDNESNNPSSDSSSNGNLFDKFVDLMSSLFQPFLGVLTATGIIKGLVALLGAIGSEGIKDSGIYILLNAAGDGFFQYLPIVLALTAATKFKLNKFTAIAIIGSLIYPNIGEQILEGTKFLGIPVTLPGAGSYYQAVVPAILAIWFASKIERLINKLIPDVLKMFAVPLITILISVPIIFTIVGPTANLLSNLLSSIFTYMYDLSPVLYGLIAGVMWQVLVMVGLHWAIIPMAINQLAVQGFFTFFTPILLVSFAQTGALSAILLKTDEPKVRQLGVPALISSLVGITEPAIYGITLPMKTPFIISCIAGAIQGAYLGFFNIFGYTMGGLGVFVYPRLINPETGDLSGVYHALIATVIAIVISFTLTYITKVPKIFDEQNSNTTDQQKQESDVEDSTNSNLKQEIIASPLTGKIVRLDDVSDEVFASRSMGDGIAILPTGGKVFAPTNGTVETLFKTGHAIGIKSDNGAEILIHIGVDTVQLDGEGFETHVSKNDRVEAGQLLIDFDLELVKEKGYDSITPIIITNSPNYTDILPTNSEQVKNGDYLIDIII</sequence>
<dbReference type="GO" id="GO:0005886">
    <property type="term" value="C:plasma membrane"/>
    <property type="evidence" value="ECO:0007669"/>
    <property type="project" value="UniProtKB-SubCell"/>
</dbReference>
<feature type="domain" description="PTS EIIB type-1" evidence="20">
    <location>
        <begin position="5"/>
        <end position="87"/>
    </location>
</feature>
<dbReference type="InterPro" id="IPR011297">
    <property type="entry name" value="PTS_IIABC_b_glu"/>
</dbReference>
<keyword evidence="2" id="KW-0813">Transport</keyword>
<evidence type="ECO:0000256" key="1">
    <source>
        <dbReference type="ARBA" id="ARBA00004651"/>
    </source>
</evidence>
<evidence type="ECO:0000256" key="16">
    <source>
        <dbReference type="PROSITE-ProRule" id="PRU00421"/>
    </source>
</evidence>
<protein>
    <recommendedName>
        <fullName evidence="14">PTS system sucrose-specific EIIBCA component</fullName>
        <ecNumber evidence="11">2.7.1.211</ecNumber>
    </recommendedName>
    <alternativeName>
        <fullName evidence="15">EIIBCA-Scr</fullName>
    </alternativeName>
</protein>
<dbReference type="PROSITE" id="PS51093">
    <property type="entry name" value="PTS_EIIA_TYPE_1"/>
    <property type="match status" value="1"/>
</dbReference>
<dbReference type="AlphaFoldDB" id="A0AB74THJ7"/>
<dbReference type="NCBIfam" id="TIGR00830">
    <property type="entry name" value="PTBA"/>
    <property type="match status" value="1"/>
</dbReference>
<evidence type="ECO:0000256" key="15">
    <source>
        <dbReference type="ARBA" id="ARBA00081008"/>
    </source>
</evidence>
<feature type="active site" description="Phosphocysteine intermediate; for EIIB activity" evidence="16">
    <location>
        <position position="27"/>
    </location>
</feature>
<keyword evidence="7 18" id="KW-0812">Transmembrane</keyword>
<feature type="transmembrane region" description="Helical" evidence="18">
    <location>
        <begin position="430"/>
        <end position="451"/>
    </location>
</feature>
<feature type="transmembrane region" description="Helical" evidence="18">
    <location>
        <begin position="116"/>
        <end position="136"/>
    </location>
</feature>
<evidence type="ECO:0000313" key="22">
    <source>
        <dbReference type="EMBL" id="XBC46641.1"/>
    </source>
</evidence>
<comment type="function">
    <text evidence="12">The phosphoenolpyruvate-dependent sugar phosphotransferase system (sugar PTS), a major carbohydrate active transport system, catalyzes the phosphorylation of incoming sugar substrates concomitantly with their translocation across the cell membrane. This system is involved in sucrose transport.</text>
</comment>
<dbReference type="GO" id="GO:0016301">
    <property type="term" value="F:kinase activity"/>
    <property type="evidence" value="ECO:0007669"/>
    <property type="project" value="UniProtKB-KW"/>
</dbReference>